<feature type="compositionally biased region" description="Basic and acidic residues" evidence="2">
    <location>
        <begin position="9"/>
        <end position="21"/>
    </location>
</feature>
<dbReference type="GO" id="GO:0005737">
    <property type="term" value="C:cytoplasm"/>
    <property type="evidence" value="ECO:0007669"/>
    <property type="project" value="TreeGrafter"/>
</dbReference>
<dbReference type="InterPro" id="IPR001810">
    <property type="entry name" value="F-box_dom"/>
</dbReference>
<dbReference type="Gene3D" id="1.20.1280.50">
    <property type="match status" value="1"/>
</dbReference>
<feature type="compositionally biased region" description="Basic and acidic residues" evidence="2">
    <location>
        <begin position="61"/>
        <end position="89"/>
    </location>
</feature>
<dbReference type="PANTHER" id="PTHR12874">
    <property type="entry name" value="F-BOX ONLY PROTEIN 48-RELATED"/>
    <property type="match status" value="1"/>
</dbReference>
<dbReference type="Proteomes" id="UP000799428">
    <property type="component" value="Unassembled WGS sequence"/>
</dbReference>
<feature type="region of interest" description="Disordered" evidence="2">
    <location>
        <begin position="295"/>
        <end position="315"/>
    </location>
</feature>
<sequence>MNQTEAELENFRQKWREEVSAKAKGKAPAATVPATTTQASSSRPRVPKTNAPEVPSHARQRSVDEVDDYMRPHSYEDLGDKQHGRRLDETSSPLVIKEPHTALDHYERAVEKENQGSLGDSVNLYRKAFRLDSMVHEKYKNKHFPPGSYVPPKPKPQIQDPNPSNASATVPNTAHHSLHGLPPTLHSLIASFSSLAIQGEAPPMDLSPTPPCPISTIPEELLVEIMTQIAIQDVSSFVRLAQVCKRLAYLVTTEERIWKRVALGPEFGFSAMFYAWACKVDGTLLGDDGEGGYILGSNSDSHSEDSEENHMSTPASHMTTHLVPTIYPTYRALFRQRPRVRFNGCYISTVNYQRPGASSPTSLSWNSPIHIVTYYRYLRFSRDGTCISLLTTTEPVDVVPYLHMEHVHKNHGSLPSAPMKDALLGRWRLSGPTVPGADEDAEKEGTLFVETAGVTPKYLYKMILSVGSAGRAAKSNKLSWQTYWSYNKLTDDWAEFGLKNDRPFYWSRVRSFGMGFEKKKVV</sequence>
<reference evidence="4" key="1">
    <citation type="journal article" date="2020" name="Stud. Mycol.">
        <title>101 Dothideomycetes genomes: a test case for predicting lifestyles and emergence of pathogens.</title>
        <authorList>
            <person name="Haridas S."/>
            <person name="Albert R."/>
            <person name="Binder M."/>
            <person name="Bloem J."/>
            <person name="Labutti K."/>
            <person name="Salamov A."/>
            <person name="Andreopoulos B."/>
            <person name="Baker S."/>
            <person name="Barry K."/>
            <person name="Bills G."/>
            <person name="Bluhm B."/>
            <person name="Cannon C."/>
            <person name="Castanera R."/>
            <person name="Culley D."/>
            <person name="Daum C."/>
            <person name="Ezra D."/>
            <person name="Gonzalez J."/>
            <person name="Henrissat B."/>
            <person name="Kuo A."/>
            <person name="Liang C."/>
            <person name="Lipzen A."/>
            <person name="Lutzoni F."/>
            <person name="Magnuson J."/>
            <person name="Mondo S."/>
            <person name="Nolan M."/>
            <person name="Ohm R."/>
            <person name="Pangilinan J."/>
            <person name="Park H.-J."/>
            <person name="Ramirez L."/>
            <person name="Alfaro M."/>
            <person name="Sun H."/>
            <person name="Tritt A."/>
            <person name="Yoshinaga Y."/>
            <person name="Zwiers L.-H."/>
            <person name="Turgeon B."/>
            <person name="Goodwin S."/>
            <person name="Spatafora J."/>
            <person name="Crous P."/>
            <person name="Grigoriev I."/>
        </authorList>
    </citation>
    <scope>NUCLEOTIDE SEQUENCE</scope>
    <source>
        <strain evidence="4">CBS 279.74</strain>
    </source>
</reference>
<protein>
    <recommendedName>
        <fullName evidence="3">F-box domain-containing protein</fullName>
    </recommendedName>
</protein>
<proteinExistence type="predicted"/>
<feature type="domain" description="F-box" evidence="3">
    <location>
        <begin position="211"/>
        <end position="261"/>
    </location>
</feature>
<feature type="region of interest" description="Disordered" evidence="2">
    <location>
        <begin position="140"/>
        <end position="177"/>
    </location>
</feature>
<dbReference type="SUPFAM" id="SSF81383">
    <property type="entry name" value="F-box domain"/>
    <property type="match status" value="1"/>
</dbReference>
<keyword evidence="5" id="KW-1185">Reference proteome</keyword>
<dbReference type="PROSITE" id="PS50181">
    <property type="entry name" value="FBOX"/>
    <property type="match status" value="1"/>
</dbReference>
<dbReference type="OrthoDB" id="2117972at2759"/>
<dbReference type="InterPro" id="IPR036047">
    <property type="entry name" value="F-box-like_dom_sf"/>
</dbReference>
<feature type="compositionally biased region" description="Polar residues" evidence="2">
    <location>
        <begin position="159"/>
        <end position="175"/>
    </location>
</feature>
<organism evidence="4 5">
    <name type="scientific">Pleomassaria siparia CBS 279.74</name>
    <dbReference type="NCBI Taxonomy" id="1314801"/>
    <lineage>
        <taxon>Eukaryota</taxon>
        <taxon>Fungi</taxon>
        <taxon>Dikarya</taxon>
        <taxon>Ascomycota</taxon>
        <taxon>Pezizomycotina</taxon>
        <taxon>Dothideomycetes</taxon>
        <taxon>Pleosporomycetidae</taxon>
        <taxon>Pleosporales</taxon>
        <taxon>Pleomassariaceae</taxon>
        <taxon>Pleomassaria</taxon>
    </lineage>
</organism>
<evidence type="ECO:0000256" key="2">
    <source>
        <dbReference type="SAM" id="MobiDB-lite"/>
    </source>
</evidence>
<dbReference type="EMBL" id="MU005794">
    <property type="protein sequence ID" value="KAF2702682.1"/>
    <property type="molecule type" value="Genomic_DNA"/>
</dbReference>
<dbReference type="GO" id="GO:0031146">
    <property type="term" value="P:SCF-dependent proteasomal ubiquitin-dependent protein catabolic process"/>
    <property type="evidence" value="ECO:0007669"/>
    <property type="project" value="TreeGrafter"/>
</dbReference>
<dbReference type="GO" id="GO:0019005">
    <property type="term" value="C:SCF ubiquitin ligase complex"/>
    <property type="evidence" value="ECO:0007669"/>
    <property type="project" value="TreeGrafter"/>
</dbReference>
<name>A0A6G1JQX2_9PLEO</name>
<feature type="compositionally biased region" description="Basic and acidic residues" evidence="2">
    <location>
        <begin position="301"/>
        <end position="310"/>
    </location>
</feature>
<feature type="compositionally biased region" description="Low complexity" evidence="2">
    <location>
        <begin position="26"/>
        <end position="42"/>
    </location>
</feature>
<dbReference type="AlphaFoldDB" id="A0A6G1JQX2"/>
<dbReference type="InterPro" id="IPR045464">
    <property type="entry name" value="Hrt3/FBXO9_C"/>
</dbReference>
<evidence type="ECO:0000256" key="1">
    <source>
        <dbReference type="ARBA" id="ARBA00022786"/>
    </source>
</evidence>
<evidence type="ECO:0000313" key="5">
    <source>
        <dbReference type="Proteomes" id="UP000799428"/>
    </source>
</evidence>
<evidence type="ECO:0000259" key="3">
    <source>
        <dbReference type="PROSITE" id="PS50181"/>
    </source>
</evidence>
<keyword evidence="1" id="KW-0833">Ubl conjugation pathway</keyword>
<evidence type="ECO:0000313" key="4">
    <source>
        <dbReference type="EMBL" id="KAF2702682.1"/>
    </source>
</evidence>
<dbReference type="Pfam" id="PF19270">
    <property type="entry name" value="FBO_C"/>
    <property type="match status" value="1"/>
</dbReference>
<feature type="region of interest" description="Disordered" evidence="2">
    <location>
        <begin position="1"/>
        <end position="91"/>
    </location>
</feature>
<accession>A0A6G1JQX2</accession>
<gene>
    <name evidence="4" type="ORF">K504DRAFT_496139</name>
</gene>
<dbReference type="PANTHER" id="PTHR12874:SF9">
    <property type="entry name" value="F-BOX ONLY PROTEIN 48"/>
    <property type="match status" value="1"/>
</dbReference>
<dbReference type="Pfam" id="PF12937">
    <property type="entry name" value="F-box-like"/>
    <property type="match status" value="1"/>
</dbReference>